<evidence type="ECO:0008006" key="5">
    <source>
        <dbReference type="Google" id="ProtNLM"/>
    </source>
</evidence>
<protein>
    <recommendedName>
        <fullName evidence="5">Linker for activation of T-cells family member 2</fullName>
    </recommendedName>
</protein>
<keyword evidence="2" id="KW-0812">Transmembrane</keyword>
<feature type="compositionally biased region" description="Acidic residues" evidence="1">
    <location>
        <begin position="167"/>
        <end position="180"/>
    </location>
</feature>
<feature type="region of interest" description="Disordered" evidence="1">
    <location>
        <begin position="132"/>
        <end position="180"/>
    </location>
</feature>
<dbReference type="InterPro" id="IPR031428">
    <property type="entry name" value="LAT2"/>
</dbReference>
<dbReference type="GO" id="GO:0042113">
    <property type="term" value="P:B cell activation"/>
    <property type="evidence" value="ECO:0007669"/>
    <property type="project" value="InterPro"/>
</dbReference>
<evidence type="ECO:0000313" key="3">
    <source>
        <dbReference type="EMBL" id="KAG7483838.1"/>
    </source>
</evidence>
<feature type="transmembrane region" description="Helical" evidence="2">
    <location>
        <begin position="6"/>
        <end position="28"/>
    </location>
</feature>
<sequence length="180" mass="20051">MTPVFSQQGAGLAVVTLVTVGFLCAMCLRCRRRPRIIQEENHIYKPQLCRGGSRFTVVRSKTVTRPNQITKDLPPTPMGSPREICASPECAEDQPSYQNVANSKKGDPEALYVNPIPGTIYQNVTNSDKDADSYSYENVFPTVDNPINQDSDSSGYENTSFLKMKEDDDEPDYVNTESET</sequence>
<gene>
    <name evidence="3" type="ORF">MATL_G00042510</name>
</gene>
<keyword evidence="4" id="KW-1185">Reference proteome</keyword>
<evidence type="ECO:0000256" key="2">
    <source>
        <dbReference type="SAM" id="Phobius"/>
    </source>
</evidence>
<accession>A0A9D3Q8Z4</accession>
<evidence type="ECO:0000313" key="4">
    <source>
        <dbReference type="Proteomes" id="UP001046870"/>
    </source>
</evidence>
<dbReference type="GO" id="GO:0002764">
    <property type="term" value="P:immune response-regulating signaling pathway"/>
    <property type="evidence" value="ECO:0007669"/>
    <property type="project" value="InterPro"/>
</dbReference>
<feature type="compositionally biased region" description="Polar residues" evidence="1">
    <location>
        <begin position="145"/>
        <end position="161"/>
    </location>
</feature>
<dbReference type="Proteomes" id="UP001046870">
    <property type="component" value="Chromosome 3"/>
</dbReference>
<dbReference type="AlphaFoldDB" id="A0A9D3Q8Z4"/>
<keyword evidence="2" id="KW-0472">Membrane</keyword>
<dbReference type="EMBL" id="JAFDVH010000003">
    <property type="protein sequence ID" value="KAG7483838.1"/>
    <property type="molecule type" value="Genomic_DNA"/>
</dbReference>
<evidence type="ECO:0000256" key="1">
    <source>
        <dbReference type="SAM" id="MobiDB-lite"/>
    </source>
</evidence>
<proteinExistence type="predicted"/>
<keyword evidence="2" id="KW-1133">Transmembrane helix</keyword>
<name>A0A9D3Q8Z4_MEGAT</name>
<dbReference type="OrthoDB" id="8672596at2759"/>
<comment type="caution">
    <text evidence="3">The sequence shown here is derived from an EMBL/GenBank/DDBJ whole genome shotgun (WGS) entry which is preliminary data.</text>
</comment>
<organism evidence="3 4">
    <name type="scientific">Megalops atlanticus</name>
    <name type="common">Tarpon</name>
    <name type="synonym">Clupea gigantea</name>
    <dbReference type="NCBI Taxonomy" id="7932"/>
    <lineage>
        <taxon>Eukaryota</taxon>
        <taxon>Metazoa</taxon>
        <taxon>Chordata</taxon>
        <taxon>Craniata</taxon>
        <taxon>Vertebrata</taxon>
        <taxon>Euteleostomi</taxon>
        <taxon>Actinopterygii</taxon>
        <taxon>Neopterygii</taxon>
        <taxon>Teleostei</taxon>
        <taxon>Elopiformes</taxon>
        <taxon>Megalopidae</taxon>
        <taxon>Megalops</taxon>
    </lineage>
</organism>
<dbReference type="Pfam" id="PF15703">
    <property type="entry name" value="LAT2"/>
    <property type="match status" value="1"/>
</dbReference>
<reference evidence="3" key="1">
    <citation type="submission" date="2021-01" db="EMBL/GenBank/DDBJ databases">
        <authorList>
            <person name="Zahm M."/>
            <person name="Roques C."/>
            <person name="Cabau C."/>
            <person name="Klopp C."/>
            <person name="Donnadieu C."/>
            <person name="Jouanno E."/>
            <person name="Lampietro C."/>
            <person name="Louis A."/>
            <person name="Herpin A."/>
            <person name="Echchiki A."/>
            <person name="Berthelot C."/>
            <person name="Parey E."/>
            <person name="Roest-Crollius H."/>
            <person name="Braasch I."/>
            <person name="Postlethwait J."/>
            <person name="Bobe J."/>
            <person name="Montfort J."/>
            <person name="Bouchez O."/>
            <person name="Begum T."/>
            <person name="Mejri S."/>
            <person name="Adams A."/>
            <person name="Chen W.-J."/>
            <person name="Guiguen Y."/>
        </authorList>
    </citation>
    <scope>NUCLEOTIDE SEQUENCE</scope>
    <source>
        <strain evidence="3">YG-15Mar2019-1</strain>
        <tissue evidence="3">Brain</tissue>
    </source>
</reference>